<evidence type="ECO:0000313" key="2">
    <source>
        <dbReference type="Proteomes" id="UP000246073"/>
    </source>
</evidence>
<dbReference type="Proteomes" id="UP000246073">
    <property type="component" value="Unassembled WGS sequence"/>
</dbReference>
<protein>
    <submittedName>
        <fullName evidence="1">Uncharacterized protein</fullName>
    </submittedName>
</protein>
<reference evidence="2" key="1">
    <citation type="submission" date="2017-12" db="EMBL/GenBank/DDBJ databases">
        <authorList>
            <person name="Diaz M."/>
        </authorList>
    </citation>
    <scope>NUCLEOTIDE SEQUENCE [LARGE SCALE GENOMIC DNA]</scope>
    <source>
        <strain evidence="2">FI11154</strain>
    </source>
</reference>
<sequence>MLKLAKHSIICEVVLDWGVIVLRRGREPPGVGLRELS</sequence>
<dbReference type="AlphaFoldDB" id="A0A2P9HM11"/>
<name>A0A2P9HM11_9HYPH</name>
<gene>
    <name evidence="1" type="ORF">OHAE_757</name>
</gene>
<accession>A0A2P9HM11</accession>
<proteinExistence type="predicted"/>
<dbReference type="EMBL" id="OOFM01000005">
    <property type="protein sequence ID" value="SPL64890.1"/>
    <property type="molecule type" value="Genomic_DNA"/>
</dbReference>
<evidence type="ECO:0000313" key="1">
    <source>
        <dbReference type="EMBL" id="SPL64890.1"/>
    </source>
</evidence>
<organism evidence="1 2">
    <name type="scientific">Ochrobactrum soli</name>
    <dbReference type="NCBI Taxonomy" id="2448455"/>
    <lineage>
        <taxon>Bacteria</taxon>
        <taxon>Pseudomonadati</taxon>
        <taxon>Pseudomonadota</taxon>
        <taxon>Alphaproteobacteria</taxon>
        <taxon>Hyphomicrobiales</taxon>
        <taxon>Brucellaceae</taxon>
        <taxon>Brucella/Ochrobactrum group</taxon>
        <taxon>Ochrobactrum</taxon>
    </lineage>
</organism>